<feature type="region of interest" description="Disordered" evidence="1">
    <location>
        <begin position="90"/>
        <end position="110"/>
    </location>
</feature>
<evidence type="ECO:0000256" key="1">
    <source>
        <dbReference type="SAM" id="MobiDB-lite"/>
    </source>
</evidence>
<dbReference type="Proteomes" id="UP000053237">
    <property type="component" value="Unassembled WGS sequence"/>
</dbReference>
<evidence type="ECO:0000313" key="2">
    <source>
        <dbReference type="EMBL" id="CCI10861.1"/>
    </source>
</evidence>
<dbReference type="PANTHER" id="PTHR38489">
    <property type="entry name" value="HISTONE CHAPERONE DOMAIN-CONTAINING PROTEIN"/>
    <property type="match status" value="1"/>
</dbReference>
<evidence type="ECO:0000313" key="3">
    <source>
        <dbReference type="Proteomes" id="UP000053237"/>
    </source>
</evidence>
<dbReference type="OrthoDB" id="1112980at2759"/>
<organism evidence="2 3">
    <name type="scientific">Albugo candida</name>
    <dbReference type="NCBI Taxonomy" id="65357"/>
    <lineage>
        <taxon>Eukaryota</taxon>
        <taxon>Sar</taxon>
        <taxon>Stramenopiles</taxon>
        <taxon>Oomycota</taxon>
        <taxon>Peronosporomycetes</taxon>
        <taxon>Albuginales</taxon>
        <taxon>Albuginaceae</taxon>
        <taxon>Albugo</taxon>
    </lineage>
</organism>
<dbReference type="AlphaFoldDB" id="A0A024FUZ0"/>
<accession>A0A024FUZ0</accession>
<sequence>MNVSKAAKDVDKTKTIPKSSLFDKLDAFLPQMQHANEELQQKIALDGAEKYSLDLQDSEREIESGLCDTESKPTVEMNFALGVMGNDSYLDGGNLSDSDGEDEQNSPQINLIGNNDAHIPSMRLEKQACPHNPLIKEIN</sequence>
<dbReference type="InParanoid" id="A0A024FUZ0"/>
<dbReference type="PANTHER" id="PTHR38489:SF1">
    <property type="entry name" value="HISTONE CHAPERONE DOMAIN-CONTAINING PROTEIN"/>
    <property type="match status" value="1"/>
</dbReference>
<keyword evidence="3" id="KW-1185">Reference proteome</keyword>
<dbReference type="Pfam" id="PF15370">
    <property type="entry name" value="NOPCHAP1"/>
    <property type="match status" value="1"/>
</dbReference>
<dbReference type="InterPro" id="IPR027921">
    <property type="entry name" value="NOPCHAP1"/>
</dbReference>
<protein>
    <submittedName>
        <fullName evidence="2">Uncharacterized protein</fullName>
    </submittedName>
</protein>
<comment type="caution">
    <text evidence="2">The sequence shown here is derived from an EMBL/GenBank/DDBJ whole genome shotgun (WGS) entry which is preliminary data.</text>
</comment>
<dbReference type="GO" id="GO:0000492">
    <property type="term" value="P:box C/D snoRNP assembly"/>
    <property type="evidence" value="ECO:0007669"/>
    <property type="project" value="InterPro"/>
</dbReference>
<gene>
    <name evidence="2" type="ORF">BN9_118570</name>
</gene>
<dbReference type="EMBL" id="CAIX01000431">
    <property type="protein sequence ID" value="CCI10861.1"/>
    <property type="molecule type" value="Genomic_DNA"/>
</dbReference>
<proteinExistence type="predicted"/>
<reference evidence="2 3" key="1">
    <citation type="submission" date="2012-05" db="EMBL/GenBank/DDBJ databases">
        <title>Recombination and specialization in a pathogen metapopulation.</title>
        <authorList>
            <person name="Gardiner A."/>
            <person name="Kemen E."/>
            <person name="Schultz-Larsen T."/>
            <person name="MacLean D."/>
            <person name="Van Oosterhout C."/>
            <person name="Jones J.D.G."/>
        </authorList>
    </citation>
    <scope>NUCLEOTIDE SEQUENCE [LARGE SCALE GENOMIC DNA]</scope>
    <source>
        <strain evidence="2 3">Ac Nc2</strain>
    </source>
</reference>
<name>A0A024FUZ0_9STRA</name>